<dbReference type="Pfam" id="PF15227">
    <property type="entry name" value="zf-C3HC4_4"/>
    <property type="match status" value="1"/>
</dbReference>
<dbReference type="InterPro" id="IPR006574">
    <property type="entry name" value="PRY"/>
</dbReference>
<dbReference type="RefSeq" id="XP_015270474.1">
    <property type="nucleotide sequence ID" value="XM_015414988.1"/>
</dbReference>
<proteinExistence type="inferred from homology"/>
<evidence type="ECO:0000313" key="12">
    <source>
        <dbReference type="RefSeq" id="XP_015270474.1"/>
    </source>
</evidence>
<evidence type="ECO:0000256" key="3">
    <source>
        <dbReference type="ARBA" id="ARBA00022723"/>
    </source>
</evidence>
<evidence type="ECO:0000256" key="2">
    <source>
        <dbReference type="ARBA" id="ARBA00022699"/>
    </source>
</evidence>
<evidence type="ECO:0000256" key="7">
    <source>
        <dbReference type="PROSITE-ProRule" id="PRU00024"/>
    </source>
</evidence>
<keyword evidence="11" id="KW-1185">Reference proteome</keyword>
<sequence length="451" mass="51726">MADAALLSALCEETTCPICLEHFAEPVTLDCGHNFCRACISHYWEEFDLATTCPQCREVILHRDLRPNRQLANVIEIVKKLEERTRAGRGEKGRGLLCERHPREPLKLLCREDGEALICAVCDGAREHQDQDVVPLEEGAPKYKACLEAEKQKITFGFERMHTFLQEKQHLRLVNLRGLVKELKEREGEIVSMLSEEICHLSRLVRKTERKVQQVPTEFLQEAGSTMHRYEEGQERQVVEFSQGLEERQRISSQKHSKAIENCQELLNQALNKVNATLDPDTANPFLILSEDLKSVRRGSRCQNLPDTPQRFDIMMCVLGQERFTSGRHWWEVEVEENLGRWAMGVARESIRRKGLVPVSPDEGLWAMGQSFSYSSSPCQFLAFTSPQPTPLTLRHKLRKIRVSLDYRKGCVEFFDGDANNLIFAFLSASFSGERICPFFRVWKGAKLKCC</sequence>
<dbReference type="InterPro" id="IPR050143">
    <property type="entry name" value="TRIM/RBCC"/>
</dbReference>
<dbReference type="PANTHER" id="PTHR24103">
    <property type="entry name" value="E3 UBIQUITIN-PROTEIN LIGASE TRIM"/>
    <property type="match status" value="1"/>
</dbReference>
<dbReference type="PROSITE" id="PS00518">
    <property type="entry name" value="ZF_RING_1"/>
    <property type="match status" value="1"/>
</dbReference>
<evidence type="ECO:0000256" key="4">
    <source>
        <dbReference type="ARBA" id="ARBA00022771"/>
    </source>
</evidence>
<dbReference type="InterPro" id="IPR013083">
    <property type="entry name" value="Znf_RING/FYVE/PHD"/>
</dbReference>
<dbReference type="InterPro" id="IPR003877">
    <property type="entry name" value="SPRY_dom"/>
</dbReference>
<keyword evidence="4 7" id="KW-0863">Zinc-finger</keyword>
<dbReference type="SUPFAM" id="SSF57850">
    <property type="entry name" value="RING/U-box"/>
    <property type="match status" value="1"/>
</dbReference>
<dbReference type="InterPro" id="IPR043136">
    <property type="entry name" value="B30.2/SPRY_sf"/>
</dbReference>
<dbReference type="Gene3D" id="3.30.160.60">
    <property type="entry name" value="Classic Zinc Finger"/>
    <property type="match status" value="1"/>
</dbReference>
<keyword evidence="3" id="KW-0479">Metal-binding</keyword>
<dbReference type="SUPFAM" id="SSF49899">
    <property type="entry name" value="Concanavalin A-like lectins/glucanases"/>
    <property type="match status" value="1"/>
</dbReference>
<dbReference type="Gene3D" id="2.60.120.920">
    <property type="match status" value="1"/>
</dbReference>
<keyword evidence="2" id="KW-0800">Toxin</keyword>
<comment type="similarity">
    <text evidence="1">Belongs to the ohanin/vespryn family.</text>
</comment>
<dbReference type="SMART" id="SM00336">
    <property type="entry name" value="BBOX"/>
    <property type="match status" value="1"/>
</dbReference>
<dbReference type="InterPro" id="IPR017907">
    <property type="entry name" value="Znf_RING_CS"/>
</dbReference>
<evidence type="ECO:0000256" key="6">
    <source>
        <dbReference type="ARBA" id="ARBA00034460"/>
    </source>
</evidence>
<dbReference type="InterPro" id="IPR001870">
    <property type="entry name" value="B30.2/SPRY"/>
</dbReference>
<dbReference type="PRINTS" id="PR01407">
    <property type="entry name" value="BUTYPHLNCDUF"/>
</dbReference>
<dbReference type="SUPFAM" id="SSF57845">
    <property type="entry name" value="B-box zinc-binding domain"/>
    <property type="match status" value="1"/>
</dbReference>
<evidence type="ECO:0000256" key="5">
    <source>
        <dbReference type="ARBA" id="ARBA00022833"/>
    </source>
</evidence>
<evidence type="ECO:0000259" key="8">
    <source>
        <dbReference type="PROSITE" id="PS50089"/>
    </source>
</evidence>
<accession>A0ABM1K9T7</accession>
<feature type="domain" description="B30.2/SPRY" evidence="10">
    <location>
        <begin position="256"/>
        <end position="451"/>
    </location>
</feature>
<dbReference type="Pfam" id="PF00643">
    <property type="entry name" value="zf-B_box"/>
    <property type="match status" value="1"/>
</dbReference>
<dbReference type="Pfam" id="PF00622">
    <property type="entry name" value="SPRY"/>
    <property type="match status" value="1"/>
</dbReference>
<reference evidence="12" key="1">
    <citation type="submission" date="2025-08" db="UniProtKB">
        <authorList>
            <consortium name="RefSeq"/>
        </authorList>
    </citation>
    <scope>IDENTIFICATION</scope>
</reference>
<evidence type="ECO:0000259" key="9">
    <source>
        <dbReference type="PROSITE" id="PS50119"/>
    </source>
</evidence>
<comment type="function">
    <text evidence="6">Neurotoxin that produces dose-dependent hypolocomotion and hyperalgesia in mice. May directly act on the central nervous system, as it is 6500-fold more potent when administered intracerebroventricularly than intraperitoneal.</text>
</comment>
<organism evidence="11 12">
    <name type="scientific">Gekko japonicus</name>
    <name type="common">Schlegel's Japanese gecko</name>
    <dbReference type="NCBI Taxonomy" id="146911"/>
    <lineage>
        <taxon>Eukaryota</taxon>
        <taxon>Metazoa</taxon>
        <taxon>Chordata</taxon>
        <taxon>Craniata</taxon>
        <taxon>Vertebrata</taxon>
        <taxon>Euteleostomi</taxon>
        <taxon>Lepidosauria</taxon>
        <taxon>Squamata</taxon>
        <taxon>Bifurcata</taxon>
        <taxon>Gekkota</taxon>
        <taxon>Gekkonidae</taxon>
        <taxon>Gekkoninae</taxon>
        <taxon>Gekko</taxon>
    </lineage>
</organism>
<dbReference type="GeneID" id="107113636"/>
<evidence type="ECO:0000313" key="11">
    <source>
        <dbReference type="Proteomes" id="UP000694871"/>
    </source>
</evidence>
<dbReference type="SMART" id="SM00184">
    <property type="entry name" value="RING"/>
    <property type="match status" value="1"/>
</dbReference>
<feature type="domain" description="B box-type" evidence="9">
    <location>
        <begin position="93"/>
        <end position="136"/>
    </location>
</feature>
<dbReference type="PROSITE" id="PS50188">
    <property type="entry name" value="B302_SPRY"/>
    <property type="match status" value="1"/>
</dbReference>
<dbReference type="SMART" id="SM00449">
    <property type="entry name" value="SPRY"/>
    <property type="match status" value="1"/>
</dbReference>
<gene>
    <name evidence="12" type="primary">LOC107113636</name>
</gene>
<dbReference type="Pfam" id="PF13765">
    <property type="entry name" value="PRY"/>
    <property type="match status" value="1"/>
</dbReference>
<dbReference type="InterPro" id="IPR001841">
    <property type="entry name" value="Znf_RING"/>
</dbReference>
<dbReference type="CDD" id="cd12888">
    <property type="entry name" value="SPRY_PRY_TRIM7_like"/>
    <property type="match status" value="1"/>
</dbReference>
<feature type="domain" description="RING-type" evidence="8">
    <location>
        <begin position="16"/>
        <end position="57"/>
    </location>
</feature>
<dbReference type="Gene3D" id="3.30.40.10">
    <property type="entry name" value="Zinc/RING finger domain, C3HC4 (zinc finger)"/>
    <property type="match status" value="1"/>
</dbReference>
<dbReference type="InterPro" id="IPR003879">
    <property type="entry name" value="Butyrophylin_SPRY"/>
</dbReference>
<protein>
    <submittedName>
        <fullName evidence="12">Zinc finger protein RFP-like</fullName>
    </submittedName>
</protein>
<dbReference type="CDD" id="cd16594">
    <property type="entry name" value="RING-HC_TRIM7-like_C-IV"/>
    <property type="match status" value="1"/>
</dbReference>
<dbReference type="InterPro" id="IPR000315">
    <property type="entry name" value="Znf_B-box"/>
</dbReference>
<dbReference type="Proteomes" id="UP000694871">
    <property type="component" value="Unplaced"/>
</dbReference>
<evidence type="ECO:0000259" key="10">
    <source>
        <dbReference type="PROSITE" id="PS50188"/>
    </source>
</evidence>
<dbReference type="PROSITE" id="PS50119">
    <property type="entry name" value="ZF_BBOX"/>
    <property type="match status" value="1"/>
</dbReference>
<dbReference type="PROSITE" id="PS50089">
    <property type="entry name" value="ZF_RING_2"/>
    <property type="match status" value="1"/>
</dbReference>
<keyword evidence="5" id="KW-0862">Zinc</keyword>
<evidence type="ECO:0000256" key="1">
    <source>
        <dbReference type="ARBA" id="ARBA00009651"/>
    </source>
</evidence>
<dbReference type="InterPro" id="IPR013320">
    <property type="entry name" value="ConA-like_dom_sf"/>
</dbReference>
<keyword evidence="2" id="KW-0528">Neurotoxin</keyword>
<name>A0ABM1K9T7_GEKJA</name>
<dbReference type="SMART" id="SM00589">
    <property type="entry name" value="PRY"/>
    <property type="match status" value="1"/>
</dbReference>